<dbReference type="InterPro" id="IPR050523">
    <property type="entry name" value="AKR_Detox_Biosynth"/>
</dbReference>
<dbReference type="PANTHER" id="PTHR43364:SF6">
    <property type="entry name" value="OXIDOREDUCTASE-RELATED"/>
    <property type="match status" value="1"/>
</dbReference>
<dbReference type="PANTHER" id="PTHR43364">
    <property type="entry name" value="NADH-SPECIFIC METHYLGLYOXAL REDUCTASE-RELATED"/>
    <property type="match status" value="1"/>
</dbReference>
<dbReference type="InterPro" id="IPR023210">
    <property type="entry name" value="NADP_OxRdtase_dom"/>
</dbReference>
<dbReference type="RefSeq" id="WP_102072015.1">
    <property type="nucleotide sequence ID" value="NZ_PDNW01000001.1"/>
</dbReference>
<dbReference type="CDD" id="cd19081">
    <property type="entry name" value="AKR_AKR9C1"/>
    <property type="match status" value="1"/>
</dbReference>
<dbReference type="GO" id="GO:0016491">
    <property type="term" value="F:oxidoreductase activity"/>
    <property type="evidence" value="ECO:0007669"/>
    <property type="project" value="UniProtKB-KW"/>
</dbReference>
<sequence>MQKRQLGQSGINIAPIVFGGNVLGWTADTKRSFELLDHCVERGFNTVDTADVYSAFAPGYSGGESEDILGLWLARRGRRDDIILMSKVGMLEHRKGLSAVNIEAAVDDSLRRLRTDYLDVYFAHIDDQDIPLEETLGAFGRLVEKGKVRALGASNYSAERTRQALTTSEKMGLPRYEVLQPEYNLYDRAGFETDLADLAEENALGVVSYFALASGFLTGKYLRIEDLGGRPRAQFLKRYFDERGQRVLQGLLTASTALQAKPAQVALAWLMARRGVTAPIVSATSIEQLDELLDAVNVVIPEAWMTKLDAASH</sequence>
<protein>
    <submittedName>
        <fullName evidence="3">Alcohol dehydrogenase</fullName>
    </submittedName>
</protein>
<organism evidence="3 4">
    <name type="scientific">Pollutimonas subterranea</name>
    <dbReference type="NCBI Taxonomy" id="2045210"/>
    <lineage>
        <taxon>Bacteria</taxon>
        <taxon>Pseudomonadati</taxon>
        <taxon>Pseudomonadota</taxon>
        <taxon>Betaproteobacteria</taxon>
        <taxon>Burkholderiales</taxon>
        <taxon>Alcaligenaceae</taxon>
        <taxon>Pollutimonas</taxon>
    </lineage>
</organism>
<evidence type="ECO:0000313" key="4">
    <source>
        <dbReference type="Proteomes" id="UP000234190"/>
    </source>
</evidence>
<dbReference type="AlphaFoldDB" id="A0A2N4U921"/>
<comment type="caution">
    <text evidence="3">The sequence shown here is derived from an EMBL/GenBank/DDBJ whole genome shotgun (WGS) entry which is preliminary data.</text>
</comment>
<dbReference type="Gene3D" id="3.20.20.100">
    <property type="entry name" value="NADP-dependent oxidoreductase domain"/>
    <property type="match status" value="1"/>
</dbReference>
<proteinExistence type="predicted"/>
<evidence type="ECO:0000259" key="2">
    <source>
        <dbReference type="Pfam" id="PF00248"/>
    </source>
</evidence>
<reference evidence="3 4" key="1">
    <citation type="submission" date="2017-10" db="EMBL/GenBank/DDBJ databases">
        <title>Two draft genome sequences of Pusillimonas sp. strains isolated from a nitrate- and radionuclide-contaminated groundwater in Russia.</title>
        <authorList>
            <person name="Grouzdev D.S."/>
            <person name="Tourova T.P."/>
            <person name="Goeva M.A."/>
            <person name="Babich T.L."/>
            <person name="Sokolova D.S."/>
            <person name="Abdullin R."/>
            <person name="Poltaraus A.B."/>
            <person name="Toshchakov S.V."/>
            <person name="Nazina T.N."/>
        </authorList>
    </citation>
    <scope>NUCLEOTIDE SEQUENCE [LARGE SCALE GENOMIC DNA]</scope>
    <source>
        <strain evidence="3 4">JR1/69-3-13</strain>
    </source>
</reference>
<feature type="domain" description="NADP-dependent oxidoreductase" evidence="2">
    <location>
        <begin position="15"/>
        <end position="311"/>
    </location>
</feature>
<gene>
    <name evidence="3" type="ORF">CR159_00340</name>
</gene>
<name>A0A2N4U921_9BURK</name>
<dbReference type="SUPFAM" id="SSF51430">
    <property type="entry name" value="NAD(P)-linked oxidoreductase"/>
    <property type="match status" value="1"/>
</dbReference>
<evidence type="ECO:0000313" key="3">
    <source>
        <dbReference type="EMBL" id="PLC51525.1"/>
    </source>
</evidence>
<dbReference type="GO" id="GO:0005829">
    <property type="term" value="C:cytosol"/>
    <property type="evidence" value="ECO:0007669"/>
    <property type="project" value="UniProtKB-ARBA"/>
</dbReference>
<dbReference type="Pfam" id="PF00248">
    <property type="entry name" value="Aldo_ket_red"/>
    <property type="match status" value="1"/>
</dbReference>
<dbReference type="OrthoDB" id="5488419at2"/>
<dbReference type="EMBL" id="PDNW01000001">
    <property type="protein sequence ID" value="PLC51525.1"/>
    <property type="molecule type" value="Genomic_DNA"/>
</dbReference>
<dbReference type="FunFam" id="3.20.20.100:FF:000004">
    <property type="entry name" value="Oxidoreductase, aldo/keto reductase"/>
    <property type="match status" value="1"/>
</dbReference>
<accession>A0A2N4U921</accession>
<dbReference type="InterPro" id="IPR036812">
    <property type="entry name" value="NAD(P)_OxRdtase_dom_sf"/>
</dbReference>
<keyword evidence="1" id="KW-0560">Oxidoreductase</keyword>
<keyword evidence="4" id="KW-1185">Reference proteome</keyword>
<dbReference type="Proteomes" id="UP000234190">
    <property type="component" value="Unassembled WGS sequence"/>
</dbReference>
<evidence type="ECO:0000256" key="1">
    <source>
        <dbReference type="ARBA" id="ARBA00023002"/>
    </source>
</evidence>